<reference evidence="3" key="1">
    <citation type="submission" date="2022-10" db="EMBL/GenBank/DDBJ databases">
        <authorList>
            <person name="Chen Y."/>
            <person name="Dougan E. K."/>
            <person name="Chan C."/>
            <person name="Rhodes N."/>
            <person name="Thang M."/>
        </authorList>
    </citation>
    <scope>NUCLEOTIDE SEQUENCE</scope>
</reference>
<accession>A0A9P1DMU7</accession>
<feature type="region of interest" description="Disordered" evidence="1">
    <location>
        <begin position="150"/>
        <end position="172"/>
    </location>
</feature>
<reference evidence="4 5" key="2">
    <citation type="submission" date="2024-05" db="EMBL/GenBank/DDBJ databases">
        <authorList>
            <person name="Chen Y."/>
            <person name="Shah S."/>
            <person name="Dougan E. K."/>
            <person name="Thang M."/>
            <person name="Chan C."/>
        </authorList>
    </citation>
    <scope>NUCLEOTIDE SEQUENCE [LARGE SCALE GENOMIC DNA]</scope>
</reference>
<dbReference type="EMBL" id="CAMXCT030005779">
    <property type="protein sequence ID" value="CAL4800579.1"/>
    <property type="molecule type" value="Genomic_DNA"/>
</dbReference>
<keyword evidence="5" id="KW-1185">Reference proteome</keyword>
<proteinExistence type="predicted"/>
<keyword evidence="2" id="KW-0812">Transmembrane</keyword>
<keyword evidence="2" id="KW-1133">Transmembrane helix</keyword>
<evidence type="ECO:0000256" key="1">
    <source>
        <dbReference type="SAM" id="MobiDB-lite"/>
    </source>
</evidence>
<gene>
    <name evidence="3" type="ORF">C1SCF055_LOCUS38257</name>
</gene>
<protein>
    <submittedName>
        <fullName evidence="3">Uncharacterized protein</fullName>
    </submittedName>
</protein>
<dbReference type="EMBL" id="CAMXCT010005779">
    <property type="protein sequence ID" value="CAI4013267.1"/>
    <property type="molecule type" value="Genomic_DNA"/>
</dbReference>
<dbReference type="Proteomes" id="UP001152797">
    <property type="component" value="Unassembled WGS sequence"/>
</dbReference>
<sequence>MAVEGENAETDPQEEEAFLDVLEGEDAKGPMVKASFKVQVGNLAVALCFLPDQQDTELFSDPEKTQPQPRLLPIDARPMQRPEHQGQLCLGGLSFSLDKKLTEPEEEPFWNFSARLLSGMITWVNFGSAALLTALECTCISTKRMERLKRKRRPRFRPRLPATVPARRERCQ</sequence>
<dbReference type="AlphaFoldDB" id="A0A9P1DMU7"/>
<comment type="caution">
    <text evidence="3">The sequence shown here is derived from an EMBL/GenBank/DDBJ whole genome shotgun (WGS) entry which is preliminary data.</text>
</comment>
<dbReference type="EMBL" id="CAMXCT020005779">
    <property type="protein sequence ID" value="CAL1166642.1"/>
    <property type="molecule type" value="Genomic_DNA"/>
</dbReference>
<evidence type="ECO:0000313" key="4">
    <source>
        <dbReference type="EMBL" id="CAL4800579.1"/>
    </source>
</evidence>
<organism evidence="3">
    <name type="scientific">Cladocopium goreaui</name>
    <dbReference type="NCBI Taxonomy" id="2562237"/>
    <lineage>
        <taxon>Eukaryota</taxon>
        <taxon>Sar</taxon>
        <taxon>Alveolata</taxon>
        <taxon>Dinophyceae</taxon>
        <taxon>Suessiales</taxon>
        <taxon>Symbiodiniaceae</taxon>
        <taxon>Cladocopium</taxon>
    </lineage>
</organism>
<evidence type="ECO:0000313" key="5">
    <source>
        <dbReference type="Proteomes" id="UP001152797"/>
    </source>
</evidence>
<feature type="transmembrane region" description="Helical" evidence="2">
    <location>
        <begin position="120"/>
        <end position="142"/>
    </location>
</feature>
<evidence type="ECO:0000256" key="2">
    <source>
        <dbReference type="SAM" id="Phobius"/>
    </source>
</evidence>
<name>A0A9P1DMU7_9DINO</name>
<keyword evidence="2" id="KW-0472">Membrane</keyword>
<evidence type="ECO:0000313" key="3">
    <source>
        <dbReference type="EMBL" id="CAI4013267.1"/>
    </source>
</evidence>